<accession>A0ABS0XTS4</accession>
<evidence type="ECO:0000256" key="2">
    <source>
        <dbReference type="ARBA" id="ARBA00022801"/>
    </source>
</evidence>
<keyword evidence="2" id="KW-0378">Hydrolase</keyword>
<evidence type="ECO:0000313" key="6">
    <source>
        <dbReference type="Proteomes" id="UP000640426"/>
    </source>
</evidence>
<dbReference type="InterPro" id="IPR023296">
    <property type="entry name" value="Glyco_hydro_beta-prop_sf"/>
</dbReference>
<evidence type="ECO:0000259" key="4">
    <source>
        <dbReference type="Pfam" id="PF00251"/>
    </source>
</evidence>
<keyword evidence="6" id="KW-1185">Reference proteome</keyword>
<keyword evidence="3" id="KW-0326">Glycosidase</keyword>
<evidence type="ECO:0000256" key="1">
    <source>
        <dbReference type="ARBA" id="ARBA00009902"/>
    </source>
</evidence>
<dbReference type="PROSITE" id="PS51318">
    <property type="entry name" value="TAT"/>
    <property type="match status" value="1"/>
</dbReference>
<evidence type="ECO:0000313" key="5">
    <source>
        <dbReference type="EMBL" id="MBJ6123428.1"/>
    </source>
</evidence>
<dbReference type="Pfam" id="PF00251">
    <property type="entry name" value="Glyco_hydro_32N"/>
    <property type="match status" value="1"/>
</dbReference>
<dbReference type="PANTHER" id="PTHR35279:SF1">
    <property type="entry name" value="ARABINANASE_LEVANSUCRASE_INVERTASE"/>
    <property type="match status" value="1"/>
</dbReference>
<feature type="domain" description="Glycosyl hydrolase family 32 N-terminal" evidence="4">
    <location>
        <begin position="133"/>
        <end position="271"/>
    </location>
</feature>
<name>A0ABS0XTS4_9SPHN</name>
<dbReference type="PANTHER" id="PTHR35279">
    <property type="match status" value="1"/>
</dbReference>
<comment type="similarity">
    <text evidence="1">Belongs to the glycosyl hydrolase 32 family.</text>
</comment>
<evidence type="ECO:0000256" key="3">
    <source>
        <dbReference type="ARBA" id="ARBA00023295"/>
    </source>
</evidence>
<dbReference type="EMBL" id="JAELXS010000012">
    <property type="protein sequence ID" value="MBJ6123428.1"/>
    <property type="molecule type" value="Genomic_DNA"/>
</dbReference>
<dbReference type="Proteomes" id="UP000640426">
    <property type="component" value="Unassembled WGS sequence"/>
</dbReference>
<comment type="caution">
    <text evidence="5">The sequence shown here is derived from an EMBL/GenBank/DDBJ whole genome shotgun (WGS) entry which is preliminary data.</text>
</comment>
<dbReference type="InterPro" id="IPR006311">
    <property type="entry name" value="TAT_signal"/>
</dbReference>
<dbReference type="Gene3D" id="2.115.10.20">
    <property type="entry name" value="Glycosyl hydrolase domain, family 43"/>
    <property type="match status" value="3"/>
</dbReference>
<dbReference type="SUPFAM" id="SSF75005">
    <property type="entry name" value="Arabinanase/levansucrase/invertase"/>
    <property type="match status" value="2"/>
</dbReference>
<organism evidence="5 6">
    <name type="scientific">Sphingomonas mollis</name>
    <dbReference type="NCBI Taxonomy" id="2795726"/>
    <lineage>
        <taxon>Bacteria</taxon>
        <taxon>Pseudomonadati</taxon>
        <taxon>Pseudomonadota</taxon>
        <taxon>Alphaproteobacteria</taxon>
        <taxon>Sphingomonadales</taxon>
        <taxon>Sphingomonadaceae</taxon>
        <taxon>Sphingomonas</taxon>
    </lineage>
</organism>
<gene>
    <name evidence="5" type="ORF">JAO74_16700</name>
</gene>
<reference evidence="6" key="1">
    <citation type="submission" date="2020-12" db="EMBL/GenBank/DDBJ databases">
        <title>Hymenobacter sp.</title>
        <authorList>
            <person name="Kim M.K."/>
        </authorList>
    </citation>
    <scope>NUCLEOTIDE SEQUENCE [LARGE SCALE GENOMIC DNA]</scope>
    <source>
        <strain evidence="6">BT553</strain>
    </source>
</reference>
<sequence length="353" mass="38643">MGEISRRDFLATNAALCGAAMAGGTRAVAAPADPVAAFRTPYKYPRLILAGSGQAGSFDEKAVDCPFVFRANGKFYLTYVGFDGHGYQTGLCESDDLLHWRRKGVILARDPADPVTRHNIACASILRENELTSPGRLVKVDGRYVAAWHAYPSAGYEEGPAVIGLAWSDDLMHWQRGPVILRAEDGAEWERGGLYKPYLVRIGGVYHLYYNAKTAGTPWKEQTGLATSTDLKTWTRHPASPLLRNGPAGSPDFRFASDPVVVSHRGRWGMFYFGLGQDGFARDLLAIGRTPTAFTKVPEILVDVGAPGTIDEKFAHKPSVIWHDGALYHFYCAVSGKWPNDVRGLAVARSTPW</sequence>
<protein>
    <recommendedName>
        <fullName evidence="4">Glycosyl hydrolase family 32 N-terminal domain-containing protein</fullName>
    </recommendedName>
</protein>
<proteinExistence type="inferred from homology"/>
<dbReference type="InterPro" id="IPR013148">
    <property type="entry name" value="Glyco_hydro_32_N"/>
</dbReference>